<organism evidence="2 3">
    <name type="scientific">Oryza meyeriana var. granulata</name>
    <dbReference type="NCBI Taxonomy" id="110450"/>
    <lineage>
        <taxon>Eukaryota</taxon>
        <taxon>Viridiplantae</taxon>
        <taxon>Streptophyta</taxon>
        <taxon>Embryophyta</taxon>
        <taxon>Tracheophyta</taxon>
        <taxon>Spermatophyta</taxon>
        <taxon>Magnoliopsida</taxon>
        <taxon>Liliopsida</taxon>
        <taxon>Poales</taxon>
        <taxon>Poaceae</taxon>
        <taxon>BOP clade</taxon>
        <taxon>Oryzoideae</taxon>
        <taxon>Oryzeae</taxon>
        <taxon>Oryzinae</taxon>
        <taxon>Oryza</taxon>
        <taxon>Oryza meyeriana</taxon>
    </lineage>
</organism>
<feature type="region of interest" description="Disordered" evidence="1">
    <location>
        <begin position="63"/>
        <end position="131"/>
    </location>
</feature>
<accession>A0A6G1EMQ7</accession>
<feature type="region of interest" description="Disordered" evidence="1">
    <location>
        <begin position="1"/>
        <end position="44"/>
    </location>
</feature>
<dbReference type="EMBL" id="SPHZ02000003">
    <property type="protein sequence ID" value="KAF0925911.1"/>
    <property type="molecule type" value="Genomic_DNA"/>
</dbReference>
<proteinExistence type="predicted"/>
<evidence type="ECO:0000256" key="1">
    <source>
        <dbReference type="SAM" id="MobiDB-lite"/>
    </source>
</evidence>
<sequence>MEEREAPGTVGPSGGSKREGSNEGEAQLGQGGLEDGGDGCSGVGSAVAAQTMVGIRWICRQQASTSQIRRWRTEGAQIPHRWASTAQNNDGGLGSSGCSDCGSRSGGSVGHMPGSGGSSSNGPHEHGSSSG</sequence>
<gene>
    <name evidence="2" type="ORF">E2562_018714</name>
</gene>
<dbReference type="AlphaFoldDB" id="A0A6G1EMQ7"/>
<keyword evidence="3" id="KW-1185">Reference proteome</keyword>
<feature type="compositionally biased region" description="Gly residues" evidence="1">
    <location>
        <begin position="29"/>
        <end position="42"/>
    </location>
</feature>
<evidence type="ECO:0000313" key="3">
    <source>
        <dbReference type="Proteomes" id="UP000479710"/>
    </source>
</evidence>
<protein>
    <submittedName>
        <fullName evidence="2">Uncharacterized protein</fullName>
    </submittedName>
</protein>
<dbReference type="Proteomes" id="UP000479710">
    <property type="component" value="Unassembled WGS sequence"/>
</dbReference>
<reference evidence="2 3" key="1">
    <citation type="submission" date="2019-11" db="EMBL/GenBank/DDBJ databases">
        <title>Whole genome sequence of Oryza granulata.</title>
        <authorList>
            <person name="Li W."/>
        </authorList>
    </citation>
    <scope>NUCLEOTIDE SEQUENCE [LARGE SCALE GENOMIC DNA]</scope>
    <source>
        <strain evidence="3">cv. Menghai</strain>
        <tissue evidence="2">Leaf</tissue>
    </source>
</reference>
<name>A0A6G1EMQ7_9ORYZ</name>
<feature type="compositionally biased region" description="Gly residues" evidence="1">
    <location>
        <begin position="104"/>
        <end position="119"/>
    </location>
</feature>
<evidence type="ECO:0000313" key="2">
    <source>
        <dbReference type="EMBL" id="KAF0925911.1"/>
    </source>
</evidence>
<comment type="caution">
    <text evidence="2">The sequence shown here is derived from an EMBL/GenBank/DDBJ whole genome shotgun (WGS) entry which is preliminary data.</text>
</comment>